<dbReference type="InterPro" id="IPR008949">
    <property type="entry name" value="Isoprenoid_synthase_dom_sf"/>
</dbReference>
<evidence type="ECO:0000313" key="2">
    <source>
        <dbReference type="Proteomes" id="UP000610124"/>
    </source>
</evidence>
<protein>
    <recommendedName>
        <fullName evidence="3">Terpene synthase</fullName>
    </recommendedName>
</protein>
<dbReference type="EMBL" id="BMUB01000004">
    <property type="protein sequence ID" value="GGU69271.1"/>
    <property type="molecule type" value="Genomic_DNA"/>
</dbReference>
<evidence type="ECO:0000313" key="1">
    <source>
        <dbReference type="EMBL" id="GGU69271.1"/>
    </source>
</evidence>
<organism evidence="1 2">
    <name type="scientific">Kitasatospora aureofaciens</name>
    <name type="common">Streptomyces aureofaciens</name>
    <dbReference type="NCBI Taxonomy" id="1894"/>
    <lineage>
        <taxon>Bacteria</taxon>
        <taxon>Bacillati</taxon>
        <taxon>Actinomycetota</taxon>
        <taxon>Actinomycetes</taxon>
        <taxon>Kitasatosporales</taxon>
        <taxon>Streptomycetaceae</taxon>
        <taxon>Kitasatospora</taxon>
    </lineage>
</organism>
<dbReference type="Pfam" id="PF19086">
    <property type="entry name" value="Terpene_syn_C_2"/>
    <property type="match status" value="1"/>
</dbReference>
<accession>A0A8H9HK17</accession>
<evidence type="ECO:0008006" key="3">
    <source>
        <dbReference type="Google" id="ProtNLM"/>
    </source>
</evidence>
<reference evidence="1" key="2">
    <citation type="submission" date="2020-09" db="EMBL/GenBank/DDBJ databases">
        <authorList>
            <person name="Sun Q."/>
            <person name="Ohkuma M."/>
        </authorList>
    </citation>
    <scope>NUCLEOTIDE SEQUENCE</scope>
    <source>
        <strain evidence="1">JCM 4434</strain>
    </source>
</reference>
<sequence length="139" mass="14585">MEHAVGELHPDVLRSREFRTAVDAFVDAVSLHNDIVSYDREVEEGTIGNNGVEVARRALGVSRREATALIDGLLTARVDTLAHAPAAVPPGAAGFTRSLQEALAGSYLWHEVTGRFGPCGAAAVGKPRGLGTSAGYAFC</sequence>
<comment type="caution">
    <text evidence="1">The sequence shown here is derived from an EMBL/GenBank/DDBJ whole genome shotgun (WGS) entry which is preliminary data.</text>
</comment>
<proteinExistence type="predicted"/>
<dbReference type="SUPFAM" id="SSF48576">
    <property type="entry name" value="Terpenoid synthases"/>
    <property type="match status" value="1"/>
</dbReference>
<reference evidence="1" key="1">
    <citation type="journal article" date="2014" name="Int. J. Syst. Evol. Microbiol.">
        <title>Complete genome sequence of Corynebacterium casei LMG S-19264T (=DSM 44701T), isolated from a smear-ripened cheese.</title>
        <authorList>
            <consortium name="US DOE Joint Genome Institute (JGI-PGF)"/>
            <person name="Walter F."/>
            <person name="Albersmeier A."/>
            <person name="Kalinowski J."/>
            <person name="Ruckert C."/>
        </authorList>
    </citation>
    <scope>NUCLEOTIDE SEQUENCE</scope>
    <source>
        <strain evidence="1">JCM 4434</strain>
    </source>
</reference>
<dbReference type="Gene3D" id="1.10.600.10">
    <property type="entry name" value="Farnesyl Diphosphate Synthase"/>
    <property type="match status" value="1"/>
</dbReference>
<name>A0A8H9HK17_KITAU</name>
<dbReference type="OrthoDB" id="3992889at2"/>
<gene>
    <name evidence="1" type="ORF">GCM10010502_20490</name>
</gene>
<dbReference type="Proteomes" id="UP000610124">
    <property type="component" value="Unassembled WGS sequence"/>
</dbReference>
<dbReference type="AlphaFoldDB" id="A0A8H9HK17"/>